<dbReference type="RefSeq" id="WP_348028485.1">
    <property type="nucleotide sequence ID" value="NZ_CP129113.1"/>
</dbReference>
<feature type="domain" description="HTH LytTR-type" evidence="3">
    <location>
        <begin position="146"/>
        <end position="249"/>
    </location>
</feature>
<dbReference type="GO" id="GO:0003677">
    <property type="term" value="F:DNA binding"/>
    <property type="evidence" value="ECO:0007669"/>
    <property type="project" value="UniProtKB-KW"/>
</dbReference>
<protein>
    <submittedName>
        <fullName evidence="4">LytTR family DNA-binding domain-containing protein</fullName>
    </submittedName>
</protein>
<dbReference type="Pfam" id="PF00072">
    <property type="entry name" value="Response_reg"/>
    <property type="match status" value="1"/>
</dbReference>
<dbReference type="PROSITE" id="PS50930">
    <property type="entry name" value="HTH_LYTTR"/>
    <property type="match status" value="1"/>
</dbReference>
<name>A0ABY9KVP2_9BACI</name>
<dbReference type="Pfam" id="PF04397">
    <property type="entry name" value="LytTR"/>
    <property type="match status" value="1"/>
</dbReference>
<dbReference type="Gene3D" id="3.40.50.2300">
    <property type="match status" value="1"/>
</dbReference>
<keyword evidence="4" id="KW-0238">DNA-binding</keyword>
<gene>
    <name evidence="4" type="ORF">QR721_01520</name>
</gene>
<keyword evidence="5" id="KW-1185">Reference proteome</keyword>
<evidence type="ECO:0000256" key="1">
    <source>
        <dbReference type="PROSITE-ProRule" id="PRU00169"/>
    </source>
</evidence>
<accession>A0ABY9KVP2</accession>
<evidence type="ECO:0000313" key="4">
    <source>
        <dbReference type="EMBL" id="WLV24944.1"/>
    </source>
</evidence>
<dbReference type="Gene3D" id="2.40.50.40">
    <property type="match status" value="1"/>
</dbReference>
<dbReference type="InterPro" id="IPR001789">
    <property type="entry name" value="Sig_transdc_resp-reg_receiver"/>
</dbReference>
<dbReference type="PANTHER" id="PTHR37299:SF1">
    <property type="entry name" value="STAGE 0 SPORULATION PROTEIN A HOMOLOG"/>
    <property type="match status" value="1"/>
</dbReference>
<evidence type="ECO:0000313" key="5">
    <source>
        <dbReference type="Proteomes" id="UP001180087"/>
    </source>
</evidence>
<feature type="modified residue" description="4-aspartylphosphate" evidence="1">
    <location>
        <position position="52"/>
    </location>
</feature>
<feature type="domain" description="Response regulatory" evidence="2">
    <location>
        <begin position="1"/>
        <end position="115"/>
    </location>
</feature>
<organism evidence="4 5">
    <name type="scientific">Aciduricibacillus chroicocephali</name>
    <dbReference type="NCBI Taxonomy" id="3054939"/>
    <lineage>
        <taxon>Bacteria</taxon>
        <taxon>Bacillati</taxon>
        <taxon>Bacillota</taxon>
        <taxon>Bacilli</taxon>
        <taxon>Bacillales</taxon>
        <taxon>Bacillaceae</taxon>
        <taxon>Aciduricibacillus</taxon>
    </lineage>
</organism>
<dbReference type="SMART" id="SM00850">
    <property type="entry name" value="LytTR"/>
    <property type="match status" value="1"/>
</dbReference>
<keyword evidence="1" id="KW-0597">Phosphoprotein</keyword>
<dbReference type="SUPFAM" id="SSF52172">
    <property type="entry name" value="CheY-like"/>
    <property type="match status" value="1"/>
</dbReference>
<sequence length="249" mass="29026">MLNIYLVQKNTDPELIEILEMNDKVKLIDQAPFPKEAFWNINRLEPDAVLVDLDGSPEEGIELAKHLNHLKTPPLLIFASSDDTYAPQAIGLGAVDYIVKPFTKKRLQKSADTLVHYYNQTYSKSNTTEKKSYKRMRARNKYTDKFLIKLKESIIVINTDEIVYIGTENRKVFVKTLEGKYTVDTPLYILERRLGPSFVRIHRSFIVNIYYLIEIQPWFNDTYNLLFKDGSRTPVSRTYVKSFRKTLGF</sequence>
<dbReference type="SMART" id="SM00448">
    <property type="entry name" value="REC"/>
    <property type="match status" value="1"/>
</dbReference>
<evidence type="ECO:0000259" key="3">
    <source>
        <dbReference type="PROSITE" id="PS50930"/>
    </source>
</evidence>
<reference evidence="4" key="1">
    <citation type="submission" date="2023-06" db="EMBL/GenBank/DDBJ databases">
        <title>A Treasure from Seagulls: Isolation and Description of Aciduricobacillus qingdaonensis gen. nov., sp. nov., a Rare Obligately Uric Acid-utilizing Member in the Family Bacillaceae.</title>
        <authorList>
            <person name="Liu W."/>
            <person name="Wang B."/>
        </authorList>
    </citation>
    <scope>NUCLEOTIDE SEQUENCE</scope>
    <source>
        <strain evidence="4">44XB</strain>
    </source>
</reference>
<dbReference type="EMBL" id="CP129113">
    <property type="protein sequence ID" value="WLV24944.1"/>
    <property type="molecule type" value="Genomic_DNA"/>
</dbReference>
<dbReference type="PROSITE" id="PS50110">
    <property type="entry name" value="RESPONSE_REGULATORY"/>
    <property type="match status" value="1"/>
</dbReference>
<evidence type="ECO:0000259" key="2">
    <source>
        <dbReference type="PROSITE" id="PS50110"/>
    </source>
</evidence>
<dbReference type="Gene3D" id="2.20.25.10">
    <property type="match status" value="1"/>
</dbReference>
<dbReference type="Proteomes" id="UP001180087">
    <property type="component" value="Chromosome"/>
</dbReference>
<proteinExistence type="predicted"/>
<dbReference type="InterPro" id="IPR046947">
    <property type="entry name" value="LytR-like"/>
</dbReference>
<dbReference type="InterPro" id="IPR007492">
    <property type="entry name" value="LytTR_DNA-bd_dom"/>
</dbReference>
<dbReference type="InterPro" id="IPR011006">
    <property type="entry name" value="CheY-like_superfamily"/>
</dbReference>
<dbReference type="PANTHER" id="PTHR37299">
    <property type="entry name" value="TRANSCRIPTIONAL REGULATOR-RELATED"/>
    <property type="match status" value="1"/>
</dbReference>